<sequence length="1065" mass="112508">MAGTVNAGSIVYEVDIDTARLIQGRRDIDAALNGMSNGMGRLEASVDRTERSIGSMERTMSSLSGVARGLLAALSVQQVTQYAESWVTLNNKLVNALRPNEQLADVTQRVFDISQRTRSSLDATGTLYARLERATRSAGTSTADLVKLTETINKGLMVSGATTAEASSTMVQLSQALASGVLRGEEFNSISENGSRIAVALSDSLGVTIGELRAMAADGKLTTDVVVKGLLEQGDKIAKEFSKTAMTLSQSFEVATGNITKFVGESSTIQSIYGGASSAVVTLSQNLDVLSGVFASLALVMGGRFAGALAAAASAKIKSAMTSQQLAAAESRTAQAALYAANAAVRKSAADKEAAISAHALAQAEYNVARGSAAEALALDALVAANSRVIATSTVAAEAQLAQAAATTAAGTAATAASAGMNLLKLSLSMLGGPAGIVMIVAAGFYYWYQQVQKAKEESISFADSLDDVISRMKEMSQIQLKSSLDKTVDSIKNQKDALNEMYRSLDDARENARNLESQLNGLKESGAPAYIVAEAQERLTEALHEVSDQAAKAENASQKLSGTQKKLADIQAELNQKIRDSEAAFETLYENLNTRIPNANKAAIAAMALTIQTLDVLNKKSKDGGTVEPKPTKEAAQLIKNAERRLALAKLEGEARARLQAQYDAEDANITKKETIEFLKDQYAETDRVTRATKENKKESKASASAAESDAHKLQKLKEASEITADSTEQLSRAKAILNAQNSLSKRATPEMIKQAGDYAAKLWDNANALKAQAAAEKLKAEAEQAGRFSNQEKAAADIAVNPYTGKATNPAAQVELEEKQKLEAVAKYQSIGAMTEKEAQDTRTAIVKQAAYARMQIVKEEAQKQVDSMNMMLGGFQSGFEGLANIIAKGAGESSAAYRALFAVSKGFAIAQAGLNLQLAISNAMASGPFPWNLANMASVAAAGGQLVSAIGGASYAGAREHGGPVSANSMYRVGEGGKPEIFKASNGSQYMIPGDNGRVISNRDMQGGGSGDVTIHQENHYHFDGSPNSPETIKQFDKVAYNAALRAIRNEQRPNGMLEKSR</sequence>
<accession>H5UWC9</accession>
<dbReference type="eggNOG" id="COG1511">
    <property type="taxonomic scope" value="Bacteria"/>
</dbReference>
<dbReference type="Proteomes" id="UP000010297">
    <property type="component" value="Unassembled WGS sequence"/>
</dbReference>
<dbReference type="RefSeq" id="WP_002462725.1">
    <property type="nucleotide sequence ID" value="NZ_BAFF01000001.1"/>
</dbReference>
<evidence type="ECO:0000313" key="5">
    <source>
        <dbReference type="EMBL" id="GAB50210.1"/>
    </source>
</evidence>
<gene>
    <name evidence="5" type="ORF">EH105704_01_02150</name>
</gene>
<feature type="compositionally biased region" description="Basic and acidic residues" evidence="2">
    <location>
        <begin position="691"/>
        <end position="702"/>
    </location>
</feature>
<dbReference type="EMBL" id="BAFF01000001">
    <property type="protein sequence ID" value="GAB50210.1"/>
    <property type="molecule type" value="Genomic_DNA"/>
</dbReference>
<feature type="coiled-coil region" evidence="1">
    <location>
        <begin position="482"/>
        <end position="581"/>
    </location>
</feature>
<dbReference type="AlphaFoldDB" id="H5UWC9"/>
<dbReference type="eggNOG" id="COG5281">
    <property type="taxonomic scope" value="Bacteria"/>
</dbReference>
<keyword evidence="1" id="KW-0175">Coiled coil</keyword>
<keyword evidence="6" id="KW-1185">Reference proteome</keyword>
<evidence type="ECO:0000256" key="2">
    <source>
        <dbReference type="SAM" id="MobiDB-lite"/>
    </source>
</evidence>
<feature type="domain" description="Tail length tape measure" evidence="3">
    <location>
        <begin position="416"/>
        <end position="686"/>
    </location>
</feature>
<proteinExistence type="predicted"/>
<evidence type="ECO:0000313" key="6">
    <source>
        <dbReference type="Proteomes" id="UP000010297"/>
    </source>
</evidence>
<evidence type="ECO:0000259" key="3">
    <source>
        <dbReference type="Pfam" id="PF06120"/>
    </source>
</evidence>
<dbReference type="Pfam" id="PF06120">
    <property type="entry name" value="Phage_HK97_TLTM"/>
    <property type="match status" value="1"/>
</dbReference>
<organism evidence="5 6">
    <name type="scientific">Atlantibacter hermannii NBRC 105704</name>
    <dbReference type="NCBI Taxonomy" id="1115512"/>
    <lineage>
        <taxon>Bacteria</taxon>
        <taxon>Pseudomonadati</taxon>
        <taxon>Pseudomonadota</taxon>
        <taxon>Gammaproteobacteria</taxon>
        <taxon>Enterobacterales</taxon>
        <taxon>Enterobacteriaceae</taxon>
        <taxon>Atlantibacter</taxon>
    </lineage>
</organism>
<dbReference type="InterPro" id="IPR009302">
    <property type="entry name" value="Tail_length_tape_measure"/>
</dbReference>
<dbReference type="InterPro" id="IPR013491">
    <property type="entry name" value="Tape_meas_N"/>
</dbReference>
<name>H5UWC9_ATLHE</name>
<dbReference type="GeneID" id="92828847"/>
<reference evidence="5 6" key="1">
    <citation type="submission" date="2012-02" db="EMBL/GenBank/DDBJ databases">
        <title>Whole genome shotgun sequence of Escherichia hermannii NBRC 105704.</title>
        <authorList>
            <person name="Yoshida I."/>
            <person name="Hosoyama A."/>
            <person name="Tsuchikane K."/>
            <person name="Katsumata H."/>
            <person name="Yamazaki S."/>
            <person name="Fujita N."/>
        </authorList>
    </citation>
    <scope>NUCLEOTIDE SEQUENCE [LARGE SCALE GENOMIC DNA]</scope>
    <source>
        <strain evidence="5 6">NBRC 105704</strain>
    </source>
</reference>
<evidence type="ECO:0000256" key="1">
    <source>
        <dbReference type="SAM" id="Coils"/>
    </source>
</evidence>
<evidence type="ECO:0000259" key="4">
    <source>
        <dbReference type="Pfam" id="PF20155"/>
    </source>
</evidence>
<dbReference type="NCBIfam" id="TIGR02675">
    <property type="entry name" value="tape_meas_nterm"/>
    <property type="match status" value="1"/>
</dbReference>
<feature type="domain" description="Tape measure protein N-terminal" evidence="4">
    <location>
        <begin position="77"/>
        <end position="265"/>
    </location>
</feature>
<comment type="caution">
    <text evidence="5">The sequence shown here is derived from an EMBL/GenBank/DDBJ whole genome shotgun (WGS) entry which is preliminary data.</text>
</comment>
<protein>
    <submittedName>
        <fullName evidence="5">Uncharacterized protein</fullName>
    </submittedName>
</protein>
<feature type="region of interest" description="Disordered" evidence="2">
    <location>
        <begin position="691"/>
        <end position="716"/>
    </location>
</feature>
<dbReference type="Pfam" id="PF20155">
    <property type="entry name" value="TMP_3"/>
    <property type="match status" value="1"/>
</dbReference>